<name>A0A2H8THJ8_9HEMI</name>
<evidence type="ECO:0000256" key="2">
    <source>
        <dbReference type="ARBA" id="ARBA00006824"/>
    </source>
</evidence>
<comment type="similarity">
    <text evidence="2 6">Belongs to the peroxisomal membrane protein PXMP2/4 family.</text>
</comment>
<keyword evidence="4 6" id="KW-1133">Transmembrane helix</keyword>
<protein>
    <submittedName>
        <fullName evidence="7">PXMP2/4 family protein 3</fullName>
    </submittedName>
</protein>
<evidence type="ECO:0000256" key="4">
    <source>
        <dbReference type="ARBA" id="ARBA00022989"/>
    </source>
</evidence>
<sequence>MALSKPAEFLQSLVMTYLERLNSRPIQTKSITSCIIASLGNVTLQNIAGAKMIDQDSVVAFGLFGLLFGGPVPHFFYESLESTFPENSSKMVFLKFGIERLLFTPFYQFLSLYVLSRFEGKSHEDTMKQIYAIYWPILKANWQIVSLIQFFNLKFVPPMLRVLFHNMVGFFWTMFLTYKKRTDDFRRANTVK</sequence>
<dbReference type="EMBL" id="GFXV01001780">
    <property type="protein sequence ID" value="MBW13585.1"/>
    <property type="molecule type" value="Transcribed_RNA"/>
</dbReference>
<evidence type="ECO:0000256" key="6">
    <source>
        <dbReference type="RuleBase" id="RU363053"/>
    </source>
</evidence>
<dbReference type="RefSeq" id="XP_025195871.1">
    <property type="nucleotide sequence ID" value="XM_025340086.1"/>
</dbReference>
<keyword evidence="5 6" id="KW-0472">Membrane</keyword>
<dbReference type="EMBL" id="GFXV01001433">
    <property type="protein sequence ID" value="MBW13238.1"/>
    <property type="molecule type" value="Transcribed_RNA"/>
</dbReference>
<dbReference type="GeneID" id="112595015"/>
<dbReference type="GO" id="GO:0005778">
    <property type="term" value="C:peroxisomal membrane"/>
    <property type="evidence" value="ECO:0007669"/>
    <property type="project" value="TreeGrafter"/>
</dbReference>
<dbReference type="RefSeq" id="XP_025195870.1">
    <property type="nucleotide sequence ID" value="XM_025340085.1"/>
</dbReference>
<accession>A0A2H8THJ8</accession>
<feature type="transmembrane region" description="Helical" evidence="6">
    <location>
        <begin position="58"/>
        <end position="77"/>
    </location>
</feature>
<evidence type="ECO:0000256" key="5">
    <source>
        <dbReference type="ARBA" id="ARBA00023136"/>
    </source>
</evidence>
<organism evidence="7">
    <name type="scientific">Melanaphis sacchari</name>
    <dbReference type="NCBI Taxonomy" id="742174"/>
    <lineage>
        <taxon>Eukaryota</taxon>
        <taxon>Metazoa</taxon>
        <taxon>Ecdysozoa</taxon>
        <taxon>Arthropoda</taxon>
        <taxon>Hexapoda</taxon>
        <taxon>Insecta</taxon>
        <taxon>Pterygota</taxon>
        <taxon>Neoptera</taxon>
        <taxon>Paraneoptera</taxon>
        <taxon>Hemiptera</taxon>
        <taxon>Sternorrhyncha</taxon>
        <taxon>Aphidomorpha</taxon>
        <taxon>Aphidoidea</taxon>
        <taxon>Aphididae</taxon>
        <taxon>Aphidini</taxon>
        <taxon>Melanaphis</taxon>
    </lineage>
</organism>
<dbReference type="PANTHER" id="PTHR11266">
    <property type="entry name" value="PEROXISOMAL MEMBRANE PROTEIN 2, PXMP2 MPV17"/>
    <property type="match status" value="1"/>
</dbReference>
<keyword evidence="3 6" id="KW-0812">Transmembrane</keyword>
<comment type="subcellular location">
    <subcellularLocation>
        <location evidence="1">Membrane</location>
        <topology evidence="1">Multi-pass membrane protein</topology>
    </subcellularLocation>
</comment>
<dbReference type="OrthoDB" id="860at2759"/>
<dbReference type="Pfam" id="PF04117">
    <property type="entry name" value="Mpv17_PMP22"/>
    <property type="match status" value="1"/>
</dbReference>
<feature type="transmembrane region" description="Helical" evidence="6">
    <location>
        <begin position="130"/>
        <end position="153"/>
    </location>
</feature>
<dbReference type="PANTHER" id="PTHR11266:SF80">
    <property type="entry name" value="PEROXISOMAL MEMBRANE PROTEIN 2"/>
    <property type="match status" value="1"/>
</dbReference>
<reference evidence="7" key="1">
    <citation type="submission" date="2017-10" db="EMBL/GenBank/DDBJ databases">
        <title>Transcriptome Assembly of Sugarcane Aphid Adults.</title>
        <authorList>
            <person name="Scully E.D."/>
            <person name="Palmer N.A."/>
            <person name="Geib S.M."/>
            <person name="Sarath G."/>
            <person name="Sattler S.E."/>
        </authorList>
    </citation>
    <scope>NUCLEOTIDE SEQUENCE</scope>
    <source>
        <tissue evidence="7">Whole body</tissue>
    </source>
</reference>
<evidence type="ECO:0000256" key="1">
    <source>
        <dbReference type="ARBA" id="ARBA00004141"/>
    </source>
</evidence>
<feature type="transmembrane region" description="Helical" evidence="6">
    <location>
        <begin position="97"/>
        <end position="118"/>
    </location>
</feature>
<dbReference type="InterPro" id="IPR007248">
    <property type="entry name" value="Mpv17_PMP22"/>
</dbReference>
<proteinExistence type="inferred from homology"/>
<dbReference type="AlphaFoldDB" id="A0A2H8THJ8"/>
<feature type="transmembrane region" description="Helical" evidence="6">
    <location>
        <begin position="159"/>
        <end position="178"/>
    </location>
</feature>
<evidence type="ECO:0000313" key="7">
    <source>
        <dbReference type="EMBL" id="MBW13585.1"/>
    </source>
</evidence>
<evidence type="ECO:0000256" key="3">
    <source>
        <dbReference type="ARBA" id="ARBA00022692"/>
    </source>
</evidence>